<protein>
    <submittedName>
        <fullName evidence="2">Uncharacterized protein</fullName>
    </submittedName>
</protein>
<dbReference type="Proteomes" id="UP000013307">
    <property type="component" value="Chromosome"/>
</dbReference>
<keyword evidence="1" id="KW-0812">Transmembrane</keyword>
<dbReference type="RefSeq" id="WP_015590826.1">
    <property type="nucleotide sequence ID" value="NC_021169.1"/>
</dbReference>
<dbReference type="eggNOG" id="arCOG10397">
    <property type="taxonomic scope" value="Archaea"/>
</dbReference>
<feature type="transmembrane region" description="Helical" evidence="1">
    <location>
        <begin position="270"/>
        <end position="290"/>
    </location>
</feature>
<dbReference type="GeneID" id="15392873"/>
<organism evidence="2 3">
    <name type="scientific">Archaeoglobus sulfaticallidus PM70-1</name>
    <dbReference type="NCBI Taxonomy" id="387631"/>
    <lineage>
        <taxon>Archaea</taxon>
        <taxon>Methanobacteriati</taxon>
        <taxon>Methanobacteriota</taxon>
        <taxon>Archaeoglobi</taxon>
        <taxon>Archaeoglobales</taxon>
        <taxon>Archaeoglobaceae</taxon>
        <taxon>Archaeoglobus</taxon>
    </lineage>
</organism>
<name>N0BDY9_9EURY</name>
<evidence type="ECO:0000256" key="1">
    <source>
        <dbReference type="SAM" id="Phobius"/>
    </source>
</evidence>
<dbReference type="AlphaFoldDB" id="N0BDY9"/>
<reference evidence="2 3" key="1">
    <citation type="journal article" date="2013" name="Genome Announc.">
        <title>Complete Genome Sequence of the Thermophilic and Facultatively Chemolithoautotrophic Sulfate Reducer Archaeoglobus sulfaticallidus Strain PM70-1T.</title>
        <authorList>
            <person name="Stokke R."/>
            <person name="Hocking W.P."/>
            <person name="Steinsbu B.O."/>
            <person name="Steen I.H."/>
        </authorList>
    </citation>
    <scope>NUCLEOTIDE SEQUENCE [LARGE SCALE GENOMIC DNA]</scope>
    <source>
        <strain evidence="2">PM70-1</strain>
    </source>
</reference>
<keyword evidence="1" id="KW-1133">Transmembrane helix</keyword>
<dbReference type="EMBL" id="CP005290">
    <property type="protein sequence ID" value="AGK61228.1"/>
    <property type="molecule type" value="Genomic_DNA"/>
</dbReference>
<evidence type="ECO:0000313" key="3">
    <source>
        <dbReference type="Proteomes" id="UP000013307"/>
    </source>
</evidence>
<feature type="transmembrane region" description="Helical" evidence="1">
    <location>
        <begin position="333"/>
        <end position="357"/>
    </location>
</feature>
<proteinExistence type="predicted"/>
<keyword evidence="3" id="KW-1185">Reference proteome</keyword>
<keyword evidence="1" id="KW-0472">Membrane</keyword>
<sequence length="360" mass="42225">MKYYYYYFHQDEMEDVLGEIKSWFEVKPRFVKHKFTEILADGDLIVGKYTNVIFLISKEKIELSIQPLSRTVISLESGEGFKKFRFGEYKVEKADVEEQILKLNAEFSEELFYDLIPAYNIEAFKIEVTLRQCNLSVESISKEETEILKQVTRISESARSVNTVDGLENTLFEVSKIQMSFFKRFSTFKDINEEIFSSIVRFETLARKLDGWFNDKIQEFRDFHQSLVYYESKFEQTLNGIRDMYSLLSIQLDVMRNKENLELQRKTSSLQAAAVVIEFVAVLYYSLKIWEHFVDLEVMPKGFAFTILFLFTLAVVGYTEVLSHIFREKKISVSFILTTLILVLIILMMYLLPAFIFSGA</sequence>
<dbReference type="KEGG" id="ast:Asulf_01232"/>
<gene>
    <name evidence="2" type="ORF">Asulf_01232</name>
</gene>
<dbReference type="OrthoDB" id="51670at2157"/>
<feature type="transmembrane region" description="Helical" evidence="1">
    <location>
        <begin position="302"/>
        <end position="321"/>
    </location>
</feature>
<evidence type="ECO:0000313" key="2">
    <source>
        <dbReference type="EMBL" id="AGK61228.1"/>
    </source>
</evidence>
<dbReference type="HOGENOM" id="CLU_069529_0_0_2"/>
<accession>N0BDY9</accession>